<protein>
    <submittedName>
        <fullName evidence="2">Uncharacterized protein</fullName>
    </submittedName>
</protein>
<evidence type="ECO:0000313" key="3">
    <source>
        <dbReference type="Proteomes" id="UP000774617"/>
    </source>
</evidence>
<name>A0ABQ8G5P3_9PEZI</name>
<dbReference type="EMBL" id="JAGTJR010000020">
    <property type="protein sequence ID" value="KAH7044650.1"/>
    <property type="molecule type" value="Genomic_DNA"/>
</dbReference>
<reference evidence="2 3" key="1">
    <citation type="journal article" date="2021" name="Nat. Commun.">
        <title>Genetic determinants of endophytism in the Arabidopsis root mycobiome.</title>
        <authorList>
            <person name="Mesny F."/>
            <person name="Miyauchi S."/>
            <person name="Thiergart T."/>
            <person name="Pickel B."/>
            <person name="Atanasova L."/>
            <person name="Karlsson M."/>
            <person name="Huettel B."/>
            <person name="Barry K.W."/>
            <person name="Haridas S."/>
            <person name="Chen C."/>
            <person name="Bauer D."/>
            <person name="Andreopoulos W."/>
            <person name="Pangilinan J."/>
            <person name="LaButti K."/>
            <person name="Riley R."/>
            <person name="Lipzen A."/>
            <person name="Clum A."/>
            <person name="Drula E."/>
            <person name="Henrissat B."/>
            <person name="Kohler A."/>
            <person name="Grigoriev I.V."/>
            <person name="Martin F.M."/>
            <person name="Hacquard S."/>
        </authorList>
    </citation>
    <scope>NUCLEOTIDE SEQUENCE [LARGE SCALE GENOMIC DNA]</scope>
    <source>
        <strain evidence="2 3">MPI-SDFR-AT-0080</strain>
    </source>
</reference>
<evidence type="ECO:0000313" key="2">
    <source>
        <dbReference type="EMBL" id="KAH7044650.1"/>
    </source>
</evidence>
<feature type="compositionally biased region" description="Basic and acidic residues" evidence="1">
    <location>
        <begin position="249"/>
        <end position="270"/>
    </location>
</feature>
<evidence type="ECO:0000256" key="1">
    <source>
        <dbReference type="SAM" id="MobiDB-lite"/>
    </source>
</evidence>
<organism evidence="2 3">
    <name type="scientific">Macrophomina phaseolina</name>
    <dbReference type="NCBI Taxonomy" id="35725"/>
    <lineage>
        <taxon>Eukaryota</taxon>
        <taxon>Fungi</taxon>
        <taxon>Dikarya</taxon>
        <taxon>Ascomycota</taxon>
        <taxon>Pezizomycotina</taxon>
        <taxon>Dothideomycetes</taxon>
        <taxon>Dothideomycetes incertae sedis</taxon>
        <taxon>Botryosphaeriales</taxon>
        <taxon>Botryosphaeriaceae</taxon>
        <taxon>Macrophomina</taxon>
    </lineage>
</organism>
<gene>
    <name evidence="2" type="ORF">B0J12DRAFT_670985</name>
</gene>
<feature type="region of interest" description="Disordered" evidence="1">
    <location>
        <begin position="31"/>
        <end position="71"/>
    </location>
</feature>
<dbReference type="Proteomes" id="UP000774617">
    <property type="component" value="Unassembled WGS sequence"/>
</dbReference>
<feature type="compositionally biased region" description="Polar residues" evidence="1">
    <location>
        <begin position="53"/>
        <end position="64"/>
    </location>
</feature>
<sequence>MRRPPGEHLHHTSSTHPPTCLQYFNRSCPSAAPPSLCTPNPSAKKSPIEITSVAATTSLNTSPQPRLPPISAHTMSATVNENAVKAVSNQQGQVGSHVPPSEPLEKGGHKPGVQATKADKAGEFTAQTLPPGSAPADRTFDPNTASDQVPAQAAGYTPSATDSLGGATSADVHTGLGHPGEGQTSVEQRHDGQHGRKKQGTGLVGVGANTIGVNGRDEVNPHDPGFASQRALDKDVQTGTRGTVGGPAAEERLPESADRVAAEAPKDRSTSGEASFKAANA</sequence>
<comment type="caution">
    <text evidence="2">The sequence shown here is derived from an EMBL/GenBank/DDBJ whole genome shotgun (WGS) entry which is preliminary data.</text>
</comment>
<keyword evidence="3" id="KW-1185">Reference proteome</keyword>
<feature type="region of interest" description="Disordered" evidence="1">
    <location>
        <begin position="87"/>
        <end position="281"/>
    </location>
</feature>
<accession>A0ABQ8G5P3</accession>
<proteinExistence type="predicted"/>